<dbReference type="EMBL" id="FMYQ01000044">
    <property type="protein sequence ID" value="SDE37244.1"/>
    <property type="molecule type" value="Genomic_DNA"/>
</dbReference>
<dbReference type="InterPro" id="IPR018968">
    <property type="entry name" value="Phasin"/>
</dbReference>
<protein>
    <submittedName>
        <fullName evidence="2">Phasin family protein</fullName>
    </submittedName>
</protein>
<dbReference type="STRING" id="416944.SAMN05421548_14433"/>
<organism evidence="2 3">
    <name type="scientific">Paraburkholderia lycopersici</name>
    <dbReference type="NCBI Taxonomy" id="416944"/>
    <lineage>
        <taxon>Bacteria</taxon>
        <taxon>Pseudomonadati</taxon>
        <taxon>Pseudomonadota</taxon>
        <taxon>Betaproteobacteria</taxon>
        <taxon>Burkholderiales</taxon>
        <taxon>Burkholderiaceae</taxon>
        <taxon>Paraburkholderia</taxon>
    </lineage>
</organism>
<evidence type="ECO:0000259" key="1">
    <source>
        <dbReference type="Pfam" id="PF09361"/>
    </source>
</evidence>
<evidence type="ECO:0000313" key="3">
    <source>
        <dbReference type="Proteomes" id="UP000198908"/>
    </source>
</evidence>
<dbReference type="InterPro" id="IPR010127">
    <property type="entry name" value="Phasin_subfam-1"/>
</dbReference>
<keyword evidence="3" id="KW-1185">Reference proteome</keyword>
<dbReference type="RefSeq" id="WP_092005901.1">
    <property type="nucleotide sequence ID" value="NZ_FMYQ01000044.1"/>
</dbReference>
<dbReference type="OrthoDB" id="9008084at2"/>
<name>A0A1G7CD00_9BURK</name>
<sequence>MQTQELVASAQHDNLDVAFGFANTMAAGIGKLAELNAQFTRATLKEALEFATKAAEQPQDWAVLYGTLGAPVTRKVQEYSRECLGIMSSTHTELLRVAREAGEARMHRIQVYLEETTKHAPAGSEAAVAAFRSAINAANTLYQTLGNAGQHAVKVAQTNFEAAISTASTNARRAMA</sequence>
<dbReference type="Proteomes" id="UP000198908">
    <property type="component" value="Unassembled WGS sequence"/>
</dbReference>
<reference evidence="3" key="1">
    <citation type="submission" date="2016-09" db="EMBL/GenBank/DDBJ databases">
        <authorList>
            <person name="Varghese N."/>
            <person name="Submissions S."/>
        </authorList>
    </citation>
    <scope>NUCLEOTIDE SEQUENCE [LARGE SCALE GENOMIC DNA]</scope>
    <source>
        <strain evidence="3">TNe-862</strain>
    </source>
</reference>
<evidence type="ECO:0000313" key="2">
    <source>
        <dbReference type="EMBL" id="SDE37244.1"/>
    </source>
</evidence>
<dbReference type="NCBIfam" id="TIGR01841">
    <property type="entry name" value="phasin"/>
    <property type="match status" value="1"/>
</dbReference>
<dbReference type="Pfam" id="PF09361">
    <property type="entry name" value="Phasin_2"/>
    <property type="match status" value="1"/>
</dbReference>
<proteinExistence type="predicted"/>
<dbReference type="AlphaFoldDB" id="A0A1G7CD00"/>
<feature type="domain" description="Phasin" evidence="1">
    <location>
        <begin position="7"/>
        <end position="100"/>
    </location>
</feature>
<gene>
    <name evidence="2" type="ORF">SAMN05421548_14433</name>
</gene>
<accession>A0A1G7CD00</accession>